<keyword evidence="5 10" id="KW-0654">Proteoglycan</keyword>
<dbReference type="GO" id="GO:0009986">
    <property type="term" value="C:cell surface"/>
    <property type="evidence" value="ECO:0007669"/>
    <property type="project" value="TreeGrafter"/>
</dbReference>
<reference evidence="14" key="1">
    <citation type="submission" date="2025-08" db="UniProtKB">
        <authorList>
            <consortium name="Ensembl"/>
        </authorList>
    </citation>
    <scope>IDENTIFICATION</scope>
</reference>
<evidence type="ECO:0000259" key="13">
    <source>
        <dbReference type="SMART" id="SM00294"/>
    </source>
</evidence>
<accession>A0A3B3QL72</accession>
<dbReference type="InterPro" id="IPR030479">
    <property type="entry name" value="Syndecan_CS"/>
</dbReference>
<keyword evidence="9 10" id="KW-0357">Heparan sulfate</keyword>
<evidence type="ECO:0000256" key="6">
    <source>
        <dbReference type="ARBA" id="ARBA00022989"/>
    </source>
</evidence>
<feature type="region of interest" description="Disordered" evidence="11">
    <location>
        <begin position="1"/>
        <end position="44"/>
    </location>
</feature>
<keyword evidence="4 10" id="KW-0812">Transmembrane</keyword>
<evidence type="ECO:0000256" key="5">
    <source>
        <dbReference type="ARBA" id="ARBA00022974"/>
    </source>
</evidence>
<feature type="compositionally biased region" description="Basic and acidic residues" evidence="11">
    <location>
        <begin position="27"/>
        <end position="44"/>
    </location>
</feature>
<dbReference type="Proteomes" id="UP000261540">
    <property type="component" value="Unplaced"/>
</dbReference>
<comment type="similarity">
    <text evidence="2 10">Belongs to the syndecan proteoglycan family.</text>
</comment>
<evidence type="ECO:0000256" key="11">
    <source>
        <dbReference type="SAM" id="MobiDB-lite"/>
    </source>
</evidence>
<dbReference type="AlphaFoldDB" id="A0A3B3QL72"/>
<dbReference type="PANTHER" id="PTHR10915:SF1">
    <property type="entry name" value="SYNDECAN"/>
    <property type="match status" value="1"/>
</dbReference>
<dbReference type="InterPro" id="IPR003585">
    <property type="entry name" value="Neurexin-like"/>
</dbReference>
<dbReference type="SMART" id="SM00294">
    <property type="entry name" value="4.1m"/>
    <property type="match status" value="1"/>
</dbReference>
<comment type="similarity">
    <text evidence="3">Belongs to the neurexin family.</text>
</comment>
<keyword evidence="6 12" id="KW-1133">Transmembrane helix</keyword>
<proteinExistence type="inferred from homology"/>
<dbReference type="InterPro" id="IPR027789">
    <property type="entry name" value="Syndecan/Neurexin_dom"/>
</dbReference>
<evidence type="ECO:0000256" key="8">
    <source>
        <dbReference type="ARBA" id="ARBA00023180"/>
    </source>
</evidence>
<feature type="region of interest" description="Disordered" evidence="11">
    <location>
        <begin position="124"/>
        <end position="151"/>
    </location>
</feature>
<evidence type="ECO:0000256" key="9">
    <source>
        <dbReference type="ARBA" id="ARBA00023207"/>
    </source>
</evidence>
<reference evidence="14" key="2">
    <citation type="submission" date="2025-09" db="UniProtKB">
        <authorList>
            <consortium name="Ensembl"/>
        </authorList>
    </citation>
    <scope>IDENTIFICATION</scope>
</reference>
<feature type="region of interest" description="Disordered" evidence="11">
    <location>
        <begin position="202"/>
        <end position="222"/>
    </location>
</feature>
<evidence type="ECO:0000256" key="2">
    <source>
        <dbReference type="ARBA" id="ARBA00005343"/>
    </source>
</evidence>
<sequence length="222" mass="24206">GRERPGPGSQAHGISHVQIHYFPEASEEPREKGENETSTRRSDICVKALKEDGYLENWQSGDGRFDDDEDFGSGSGSDIFVDQGIEKVTKHAVFLIPGTDPSLRSGKAAVAQEEMLTYTKSLRTETTVPATKNPLGRNGAPGSSSPNLYGERDKVSSESLFQRTEVLAAVITGGVIGLAFAVFLVLLLVYRMRKKDEGSYELGERKAPSAAYQKAPTKEFYA</sequence>
<feature type="transmembrane region" description="Helical" evidence="12">
    <location>
        <begin position="166"/>
        <end position="190"/>
    </location>
</feature>
<comment type="subcellular location">
    <subcellularLocation>
        <location evidence="1 10">Membrane</location>
        <topology evidence="1 10">Single-pass type I membrane protein</topology>
    </subcellularLocation>
</comment>
<keyword evidence="8 10" id="KW-0325">Glycoprotein</keyword>
<dbReference type="PROSITE" id="PS00964">
    <property type="entry name" value="SYNDECAN"/>
    <property type="match status" value="1"/>
</dbReference>
<dbReference type="Ensembl" id="ENSPKIT00000030182.1">
    <property type="protein sequence ID" value="ENSPKIP00000006161.1"/>
    <property type="gene ID" value="ENSPKIG00000022549.1"/>
</dbReference>
<dbReference type="GO" id="GO:0016020">
    <property type="term" value="C:membrane"/>
    <property type="evidence" value="ECO:0007669"/>
    <property type="project" value="UniProtKB-SubCell"/>
</dbReference>
<name>A0A3B3QL72_9TELE</name>
<dbReference type="STRING" id="1676925.ENSPKIP00000006161"/>
<dbReference type="Pfam" id="PF01034">
    <property type="entry name" value="Syndecan"/>
    <property type="match status" value="1"/>
</dbReference>
<evidence type="ECO:0000256" key="3">
    <source>
        <dbReference type="ARBA" id="ARBA00010241"/>
    </source>
</evidence>
<keyword evidence="7 12" id="KW-0472">Membrane</keyword>
<dbReference type="GO" id="GO:0016477">
    <property type="term" value="P:cell migration"/>
    <property type="evidence" value="ECO:0007669"/>
    <property type="project" value="TreeGrafter"/>
</dbReference>
<dbReference type="PANTHER" id="PTHR10915">
    <property type="entry name" value="SYNDECAN"/>
    <property type="match status" value="1"/>
</dbReference>
<dbReference type="InterPro" id="IPR001050">
    <property type="entry name" value="Syndecan"/>
</dbReference>
<feature type="domain" description="Neurexin/syndecan/glycophorin C" evidence="13">
    <location>
        <begin position="189"/>
        <end position="207"/>
    </location>
</feature>
<evidence type="ECO:0000256" key="10">
    <source>
        <dbReference type="RuleBase" id="RU000649"/>
    </source>
</evidence>
<evidence type="ECO:0000313" key="14">
    <source>
        <dbReference type="Ensembl" id="ENSPKIP00000006161.1"/>
    </source>
</evidence>
<protein>
    <recommendedName>
        <fullName evidence="10">Syndecan</fullName>
    </recommendedName>
</protein>
<organism evidence="14 15">
    <name type="scientific">Paramormyrops kingsleyae</name>
    <dbReference type="NCBI Taxonomy" id="1676925"/>
    <lineage>
        <taxon>Eukaryota</taxon>
        <taxon>Metazoa</taxon>
        <taxon>Chordata</taxon>
        <taxon>Craniata</taxon>
        <taxon>Vertebrata</taxon>
        <taxon>Euteleostomi</taxon>
        <taxon>Actinopterygii</taxon>
        <taxon>Neopterygii</taxon>
        <taxon>Teleostei</taxon>
        <taxon>Osteoglossocephala</taxon>
        <taxon>Osteoglossomorpha</taxon>
        <taxon>Osteoglossiformes</taxon>
        <taxon>Mormyridae</taxon>
        <taxon>Paramormyrops</taxon>
    </lineage>
</organism>
<evidence type="ECO:0000256" key="4">
    <source>
        <dbReference type="ARBA" id="ARBA00022692"/>
    </source>
</evidence>
<evidence type="ECO:0000256" key="1">
    <source>
        <dbReference type="ARBA" id="ARBA00004479"/>
    </source>
</evidence>
<evidence type="ECO:0000256" key="12">
    <source>
        <dbReference type="SAM" id="Phobius"/>
    </source>
</evidence>
<dbReference type="GeneTree" id="ENSGT00940000157222"/>
<evidence type="ECO:0000313" key="15">
    <source>
        <dbReference type="Proteomes" id="UP000261540"/>
    </source>
</evidence>
<keyword evidence="15" id="KW-1185">Reference proteome</keyword>
<comment type="function">
    <text evidence="10">Cell surface proteoglycan.</text>
</comment>
<evidence type="ECO:0000256" key="7">
    <source>
        <dbReference type="ARBA" id="ARBA00023136"/>
    </source>
</evidence>